<protein>
    <submittedName>
        <fullName evidence="3">Nicotinamide N-methyase</fullName>
    </submittedName>
</protein>
<gene>
    <name evidence="3" type="ORF">ABIF29_009339</name>
</gene>
<evidence type="ECO:0000313" key="4">
    <source>
        <dbReference type="Proteomes" id="UP001565471"/>
    </source>
</evidence>
<comment type="caution">
    <text evidence="3">The sequence shown here is derived from an EMBL/GenBank/DDBJ whole genome shotgun (WGS) entry which is preliminary data.</text>
</comment>
<organism evidence="3 4">
    <name type="scientific">Bradyrhizobium elkanii</name>
    <dbReference type="NCBI Taxonomy" id="29448"/>
    <lineage>
        <taxon>Bacteria</taxon>
        <taxon>Pseudomonadati</taxon>
        <taxon>Pseudomonadota</taxon>
        <taxon>Alphaproteobacteria</taxon>
        <taxon>Hyphomicrobiales</taxon>
        <taxon>Nitrobacteraceae</taxon>
        <taxon>Bradyrhizobium</taxon>
    </lineage>
</organism>
<keyword evidence="4" id="KW-1185">Reference proteome</keyword>
<reference evidence="3 4" key="1">
    <citation type="submission" date="2024-07" db="EMBL/GenBank/DDBJ databases">
        <title>Genomic Encyclopedia of Type Strains, Phase V (KMG-V): Genome sequencing to study the core and pangenomes of soil and plant-associated prokaryotes.</title>
        <authorList>
            <person name="Whitman W."/>
        </authorList>
    </citation>
    <scope>NUCLEOTIDE SEQUENCE [LARGE SCALE GENOMIC DNA]</scope>
    <source>
        <strain evidence="3 4">USDA 415</strain>
    </source>
</reference>
<keyword evidence="1" id="KW-0489">Methyltransferase</keyword>
<name>A0ABV4FGB6_BRAEL</name>
<dbReference type="Pfam" id="PF06325">
    <property type="entry name" value="PrmA"/>
    <property type="match status" value="1"/>
</dbReference>
<evidence type="ECO:0000256" key="2">
    <source>
        <dbReference type="ARBA" id="ARBA00022679"/>
    </source>
</evidence>
<dbReference type="InterPro" id="IPR050078">
    <property type="entry name" value="Ribosomal_L11_MeTrfase_PrmA"/>
</dbReference>
<dbReference type="SUPFAM" id="SSF53335">
    <property type="entry name" value="S-adenosyl-L-methionine-dependent methyltransferases"/>
    <property type="match status" value="1"/>
</dbReference>
<keyword evidence="2" id="KW-0808">Transferase</keyword>
<dbReference type="PANTHER" id="PTHR43648">
    <property type="entry name" value="ELECTRON TRANSFER FLAVOPROTEIN BETA SUBUNIT LYSINE METHYLTRANSFERASE"/>
    <property type="match status" value="1"/>
</dbReference>
<evidence type="ECO:0000256" key="1">
    <source>
        <dbReference type="ARBA" id="ARBA00022603"/>
    </source>
</evidence>
<dbReference type="InterPro" id="IPR029063">
    <property type="entry name" value="SAM-dependent_MTases_sf"/>
</dbReference>
<dbReference type="Gene3D" id="3.40.50.150">
    <property type="entry name" value="Vaccinia Virus protein VP39"/>
    <property type="match status" value="1"/>
</dbReference>
<dbReference type="EMBL" id="JBGBZA010000002">
    <property type="protein sequence ID" value="MEY9322540.1"/>
    <property type="molecule type" value="Genomic_DNA"/>
</dbReference>
<proteinExistence type="predicted"/>
<dbReference type="PANTHER" id="PTHR43648:SF1">
    <property type="entry name" value="ELECTRON TRANSFER FLAVOPROTEIN BETA SUBUNIT LYSINE METHYLTRANSFERASE"/>
    <property type="match status" value="1"/>
</dbReference>
<sequence>MLGEIETQPLYVRLRGARRFVLIISGPRQRRPALTATTIADPQSFIRANTRLRSVPLVPEIAVFLADESVPLWQKTENELNEAGLPPPFWAFAWAGGQALARYVLDHPDTVRDRRVLDIASGSGLVGIAAMKAGAVGVTVSDIDAFAIAAAELNAEVNQVHLTSCGEDVLDTQPSGRWQTILAGDIFYEQDTAARAFAFLADHARAGATILIGDPGRSFLPKTKLVRLADYRVPVTRDLEDAEIKHTAVWTISPDSL</sequence>
<accession>A0ABV4FGB6</accession>
<dbReference type="Proteomes" id="UP001565471">
    <property type="component" value="Unassembled WGS sequence"/>
</dbReference>
<evidence type="ECO:0000313" key="3">
    <source>
        <dbReference type="EMBL" id="MEY9322540.1"/>
    </source>
</evidence>